<reference evidence="1" key="1">
    <citation type="submission" date="2015-12" db="EMBL/GenBank/DDBJ databases">
        <title>Update maize B73 reference genome by single molecule sequencing technologies.</title>
        <authorList>
            <consortium name="Maize Genome Sequencing Project"/>
            <person name="Ware D."/>
        </authorList>
    </citation>
    <scope>NUCLEOTIDE SEQUENCE [LARGE SCALE GENOMIC DNA]</scope>
    <source>
        <tissue evidence="1">Seedling</tissue>
    </source>
</reference>
<accession>A0A1D6I814</accession>
<proteinExistence type="predicted"/>
<evidence type="ECO:0000313" key="1">
    <source>
        <dbReference type="EMBL" id="ONM56190.1"/>
    </source>
</evidence>
<dbReference type="AlphaFoldDB" id="A0A1D6I814"/>
<organism evidence="1">
    <name type="scientific">Zea mays</name>
    <name type="common">Maize</name>
    <dbReference type="NCBI Taxonomy" id="4577"/>
    <lineage>
        <taxon>Eukaryota</taxon>
        <taxon>Viridiplantae</taxon>
        <taxon>Streptophyta</taxon>
        <taxon>Embryophyta</taxon>
        <taxon>Tracheophyta</taxon>
        <taxon>Spermatophyta</taxon>
        <taxon>Magnoliopsida</taxon>
        <taxon>Liliopsida</taxon>
        <taxon>Poales</taxon>
        <taxon>Poaceae</taxon>
        <taxon>PACMAD clade</taxon>
        <taxon>Panicoideae</taxon>
        <taxon>Andropogonodae</taxon>
        <taxon>Andropogoneae</taxon>
        <taxon>Tripsacinae</taxon>
        <taxon>Zea</taxon>
    </lineage>
</organism>
<protein>
    <submittedName>
        <fullName evidence="1">RING/U-box superfamily protein</fullName>
    </submittedName>
</protein>
<sequence length="61" mass="7001">MAYKPAKSLLRRFPRNHLLPAQYVGIRWRSLPQRLVAISSATRASNRPSRFRRNALLAGRG</sequence>
<gene>
    <name evidence="1" type="ORF">ZEAMMB73_Zm00001d021032</name>
</gene>
<dbReference type="EMBL" id="CM007650">
    <property type="protein sequence ID" value="ONM56190.1"/>
    <property type="molecule type" value="Genomic_DNA"/>
</dbReference>
<name>A0A1D6I814_MAIZE</name>